<dbReference type="AlphaFoldDB" id="A0A917T470"/>
<organism evidence="4 5">
    <name type="scientific">Nakamurella endophytica</name>
    <dbReference type="NCBI Taxonomy" id="1748367"/>
    <lineage>
        <taxon>Bacteria</taxon>
        <taxon>Bacillati</taxon>
        <taxon>Actinomycetota</taxon>
        <taxon>Actinomycetes</taxon>
        <taxon>Nakamurellales</taxon>
        <taxon>Nakamurellaceae</taxon>
        <taxon>Nakamurella</taxon>
    </lineage>
</organism>
<name>A0A917T470_9ACTN</name>
<keyword evidence="2" id="KW-0175">Coiled coil</keyword>
<dbReference type="GO" id="GO:0016301">
    <property type="term" value="F:kinase activity"/>
    <property type="evidence" value="ECO:0007669"/>
    <property type="project" value="UniProtKB-KW"/>
</dbReference>
<dbReference type="CDD" id="cd01130">
    <property type="entry name" value="VirB11-like_ATPase"/>
    <property type="match status" value="1"/>
</dbReference>
<dbReference type="PANTHER" id="PTHR30486">
    <property type="entry name" value="TWITCHING MOTILITY PROTEIN PILT"/>
    <property type="match status" value="1"/>
</dbReference>
<evidence type="ECO:0000313" key="5">
    <source>
        <dbReference type="Proteomes" id="UP000655208"/>
    </source>
</evidence>
<comment type="similarity">
    <text evidence="1">Belongs to the GSP E family.</text>
</comment>
<keyword evidence="4" id="KW-0808">Transferase</keyword>
<accession>A0A917T470</accession>
<keyword evidence="4" id="KW-0418">Kinase</keyword>
<dbReference type="InterPro" id="IPR001482">
    <property type="entry name" value="T2SS/T4SS_dom"/>
</dbReference>
<dbReference type="GO" id="GO:0016887">
    <property type="term" value="F:ATP hydrolysis activity"/>
    <property type="evidence" value="ECO:0007669"/>
    <property type="project" value="InterPro"/>
</dbReference>
<dbReference type="Proteomes" id="UP000655208">
    <property type="component" value="Unassembled WGS sequence"/>
</dbReference>
<reference evidence="4" key="1">
    <citation type="journal article" date="2014" name="Int. J. Syst. Evol. Microbiol.">
        <title>Complete genome sequence of Corynebacterium casei LMG S-19264T (=DSM 44701T), isolated from a smear-ripened cheese.</title>
        <authorList>
            <consortium name="US DOE Joint Genome Institute (JGI-PGF)"/>
            <person name="Walter F."/>
            <person name="Albersmeier A."/>
            <person name="Kalinowski J."/>
            <person name="Ruckert C."/>
        </authorList>
    </citation>
    <scope>NUCLEOTIDE SEQUENCE</scope>
    <source>
        <strain evidence="4">CGMCC 4.7308</strain>
    </source>
</reference>
<dbReference type="SUPFAM" id="SSF52540">
    <property type="entry name" value="P-loop containing nucleoside triphosphate hydrolases"/>
    <property type="match status" value="1"/>
</dbReference>
<feature type="domain" description="Bacterial type II secretion system protein E" evidence="3">
    <location>
        <begin position="97"/>
        <end position="359"/>
    </location>
</feature>
<dbReference type="PANTHER" id="PTHR30486:SF6">
    <property type="entry name" value="TYPE IV PILUS RETRACTATION ATPASE PILT"/>
    <property type="match status" value="1"/>
</dbReference>
<dbReference type="InterPro" id="IPR027417">
    <property type="entry name" value="P-loop_NTPase"/>
</dbReference>
<comment type="caution">
    <text evidence="4">The sequence shown here is derived from an EMBL/GenBank/DDBJ whole genome shotgun (WGS) entry which is preliminary data.</text>
</comment>
<reference evidence="4" key="2">
    <citation type="submission" date="2020-09" db="EMBL/GenBank/DDBJ databases">
        <authorList>
            <person name="Sun Q."/>
            <person name="Zhou Y."/>
        </authorList>
    </citation>
    <scope>NUCLEOTIDE SEQUENCE</scope>
    <source>
        <strain evidence="4">CGMCC 4.7308</strain>
    </source>
</reference>
<dbReference type="Pfam" id="PF00437">
    <property type="entry name" value="T2SSE"/>
    <property type="match status" value="1"/>
</dbReference>
<evidence type="ECO:0000256" key="2">
    <source>
        <dbReference type="SAM" id="Coils"/>
    </source>
</evidence>
<keyword evidence="5" id="KW-1185">Reference proteome</keyword>
<dbReference type="EMBL" id="BMNA01000007">
    <property type="protein sequence ID" value="GGM10080.1"/>
    <property type="molecule type" value="Genomic_DNA"/>
</dbReference>
<dbReference type="Gene3D" id="3.30.450.380">
    <property type="match status" value="1"/>
</dbReference>
<sequence length="450" mass="48705">MTGPVSETPVEYELVKALRVQVADAMTRAKQERDRRGLSELSEPDERQLALSLITSAVQAHQAEIVKAGGELPADTGYDLRLIMAVDSAIYAAGELQELLDDDQVENIDINGCDEVWISYADRGKVRGAPIAAADEDLVQIVQNLAAYASINARPFTRANPELDLRLPDGSRLSAVMGAGERPAVSIRRNRYPQMFLSQLVELGTIDEQLAVFLQAAVRARMNLIIAGATDAGKTTLLRACINCIQGDERLITVERSLELGIRRQGLHADVVEWEEVLPDAEGHGGITIQQLVRRTRRHNPSRVVVGEVLGPEVVEMLSAMSQGNNGSLSTLHARSAADVFAKLAQYAEQYERIENRVAHALIAGAVDFVVFIGKNRRLGGSRTVTEVVELAGAPDGRVASARIFGPSPLDGRAVRVDDVAISDARLEELADAGYDDTATSFHFPSGPTS</sequence>
<proteinExistence type="inferred from homology"/>
<evidence type="ECO:0000256" key="1">
    <source>
        <dbReference type="ARBA" id="ARBA00006611"/>
    </source>
</evidence>
<protein>
    <submittedName>
        <fullName evidence="4">Protein kinase</fullName>
    </submittedName>
</protein>
<evidence type="ECO:0000259" key="3">
    <source>
        <dbReference type="Pfam" id="PF00437"/>
    </source>
</evidence>
<dbReference type="InterPro" id="IPR050921">
    <property type="entry name" value="T4SS_GSP_E_ATPase"/>
</dbReference>
<evidence type="ECO:0000313" key="4">
    <source>
        <dbReference type="EMBL" id="GGM10080.1"/>
    </source>
</evidence>
<dbReference type="Gene3D" id="3.40.50.300">
    <property type="entry name" value="P-loop containing nucleotide triphosphate hydrolases"/>
    <property type="match status" value="1"/>
</dbReference>
<feature type="coiled-coil region" evidence="2">
    <location>
        <begin position="337"/>
        <end position="364"/>
    </location>
</feature>
<gene>
    <name evidence="4" type="ORF">GCM10011594_32510</name>
</gene>